<dbReference type="NCBIfam" id="TIGR03347">
    <property type="entry name" value="VI_chp_1"/>
    <property type="match status" value="1"/>
</dbReference>
<evidence type="ECO:0000313" key="2">
    <source>
        <dbReference type="Proteomes" id="UP000556026"/>
    </source>
</evidence>
<comment type="caution">
    <text evidence="1">The sequence shown here is derived from an EMBL/GenBank/DDBJ whole genome shotgun (WGS) entry which is preliminary data.</text>
</comment>
<evidence type="ECO:0000313" key="1">
    <source>
        <dbReference type="EMBL" id="GFO60545.1"/>
    </source>
</evidence>
<gene>
    <name evidence="1" type="primary">tssG</name>
    <name evidence="1" type="ORF">GMST_28700</name>
</gene>
<dbReference type="AlphaFoldDB" id="A0A6V8MKI8"/>
<reference evidence="2" key="1">
    <citation type="submission" date="2020-06" db="EMBL/GenBank/DDBJ databases">
        <title>Draft genomic sequence of Geomonas sp. Red330.</title>
        <authorList>
            <person name="Itoh H."/>
            <person name="Zhenxing X."/>
            <person name="Ushijima N."/>
            <person name="Masuda Y."/>
            <person name="Shiratori Y."/>
            <person name="Senoo K."/>
        </authorList>
    </citation>
    <scope>NUCLEOTIDE SEQUENCE [LARGE SCALE GENOMIC DNA]</scope>
    <source>
        <strain evidence="2">Red330</strain>
    </source>
</reference>
<dbReference type="EMBL" id="BLXX01000009">
    <property type="protein sequence ID" value="GFO60545.1"/>
    <property type="molecule type" value="Genomic_DNA"/>
</dbReference>
<accession>A0A6V8MKI8</accession>
<keyword evidence="2" id="KW-1185">Reference proteome</keyword>
<dbReference type="PANTHER" id="PTHR35564">
    <property type="match status" value="1"/>
</dbReference>
<dbReference type="PANTHER" id="PTHR35564:SF3">
    <property type="entry name" value="TYPE VI SECRETION SYSTEM BASEPLATE SUBUNIT TSSG"/>
    <property type="match status" value="1"/>
</dbReference>
<organism evidence="1 2">
    <name type="scientific">Geomonas silvestris</name>
    <dbReference type="NCBI Taxonomy" id="2740184"/>
    <lineage>
        <taxon>Bacteria</taxon>
        <taxon>Pseudomonadati</taxon>
        <taxon>Thermodesulfobacteriota</taxon>
        <taxon>Desulfuromonadia</taxon>
        <taxon>Geobacterales</taxon>
        <taxon>Geobacteraceae</taxon>
        <taxon>Geomonas</taxon>
    </lineage>
</organism>
<protein>
    <submittedName>
        <fullName evidence="1">Type VI secretion protein</fullName>
    </submittedName>
</protein>
<proteinExistence type="predicted"/>
<sequence>MIGKGHEFSFLQALRLIQGRLPGRVRIRPVLSLAFAGSDVIRIDQEPDGFLVSISFLGLYGPGAPLPTFYTEELIDERLAELSVGRDFLDIFNQRIAELCYQCLVKYRLASPEGCDAFRERLFCLMGYGGKAQRRNLGEPVLLLPFAGIMAMRSHGAEGLAALLKGVLGVPVSILQCVERQMVVPEEQQAVLGKGTLGTVFAGSSMADRNGTFLIQLGPLDGETFAEFLPEGSGRRRLDDLVGSFLRAPLLWDLQLLLAAEEVPAVRLGISKEGRLGYDSWIAPRRDVAATVMFRGAVPFAKAAAFAKAPADGASDSMKDCDG</sequence>
<dbReference type="InterPro" id="IPR010732">
    <property type="entry name" value="T6SS_TssG-like"/>
</dbReference>
<dbReference type="Pfam" id="PF06996">
    <property type="entry name" value="T6SS_TssG"/>
    <property type="match status" value="1"/>
</dbReference>
<dbReference type="Proteomes" id="UP000556026">
    <property type="component" value="Unassembled WGS sequence"/>
</dbReference>
<name>A0A6V8MKI8_9BACT</name>